<dbReference type="Proteomes" id="UP001165060">
    <property type="component" value="Unassembled WGS sequence"/>
</dbReference>
<evidence type="ECO:0000313" key="3">
    <source>
        <dbReference type="Proteomes" id="UP001165060"/>
    </source>
</evidence>
<evidence type="ECO:0000313" key="2">
    <source>
        <dbReference type="EMBL" id="GMI27443.1"/>
    </source>
</evidence>
<reference evidence="2 3" key="1">
    <citation type="journal article" date="2023" name="Commun. Biol.">
        <title>Genome analysis of Parmales, the sister group of diatoms, reveals the evolutionary specialization of diatoms from phago-mixotrophs to photoautotrophs.</title>
        <authorList>
            <person name="Ban H."/>
            <person name="Sato S."/>
            <person name="Yoshikawa S."/>
            <person name="Yamada K."/>
            <person name="Nakamura Y."/>
            <person name="Ichinomiya M."/>
            <person name="Sato N."/>
            <person name="Blanc-Mathieu R."/>
            <person name="Endo H."/>
            <person name="Kuwata A."/>
            <person name="Ogata H."/>
        </authorList>
    </citation>
    <scope>NUCLEOTIDE SEQUENCE [LARGE SCALE GENOMIC DNA]</scope>
</reference>
<organism evidence="2 3">
    <name type="scientific">Tetraparma gracilis</name>
    <dbReference type="NCBI Taxonomy" id="2962635"/>
    <lineage>
        <taxon>Eukaryota</taxon>
        <taxon>Sar</taxon>
        <taxon>Stramenopiles</taxon>
        <taxon>Ochrophyta</taxon>
        <taxon>Bolidophyceae</taxon>
        <taxon>Parmales</taxon>
        <taxon>Triparmaceae</taxon>
        <taxon>Tetraparma</taxon>
    </lineage>
</organism>
<comment type="caution">
    <text evidence="2">The sequence shown here is derived from an EMBL/GenBank/DDBJ whole genome shotgun (WGS) entry which is preliminary data.</text>
</comment>
<evidence type="ECO:0000256" key="1">
    <source>
        <dbReference type="SAM" id="MobiDB-lite"/>
    </source>
</evidence>
<name>A0ABQ6MKD0_9STRA</name>
<gene>
    <name evidence="2" type="ORF">TeGR_g8012</name>
</gene>
<feature type="region of interest" description="Disordered" evidence="1">
    <location>
        <begin position="392"/>
        <end position="418"/>
    </location>
</feature>
<accession>A0ABQ6MKD0</accession>
<sequence length="418" mass="47249">MGKFQFEADGMKNNLDDSEKEISPGCHLVWGERHPSEADYSEQSALLSKQIGYLGSRMCKGEELCRQDELPQVEGFDRDSELLWRYLADAVEMVERKCDVVSGSIRGVDQRQDCLPMLLYCVHEYMAPLLRRVEVDYEKMGELGDEDPEDGINYRNADKIQFVQWVEQGKISVGLEQRRRITDLRNSAMYLCECVRASEGFSQGIFTFTSDQAHNGCSFYKARRVNYQHAYDPRSSLVYSIPNKRARLPVLNACDVFTGLGKVRREDFDDCDRGYGDPGGEAHEWEETPTEVSWDECESEPESVLDVVVEEEWEDEDWKEEEEEVFEFVSENPEKPTFAEIASAAAAKPSPAVVAATPVSSPASGPSPSPAVDLEDVLDDLAIYADIDAAKSQKGGKRKYKAEGRTAKRGLASRYRYR</sequence>
<proteinExistence type="predicted"/>
<dbReference type="EMBL" id="BRYB01002911">
    <property type="protein sequence ID" value="GMI27443.1"/>
    <property type="molecule type" value="Genomic_DNA"/>
</dbReference>
<keyword evidence="3" id="KW-1185">Reference proteome</keyword>
<protein>
    <submittedName>
        <fullName evidence="2">Uncharacterized protein</fullName>
    </submittedName>
</protein>